<accession>A0A0G2EIE9</accession>
<reference evidence="3 4" key="1">
    <citation type="submission" date="2015-05" db="EMBL/GenBank/DDBJ databases">
        <title>Distinctive expansion of gene families associated with plant cell wall degradation and secondary metabolism in the genomes of grapevine trunk pathogens.</title>
        <authorList>
            <person name="Lawrence D.P."/>
            <person name="Travadon R."/>
            <person name="Rolshausen P.E."/>
            <person name="Baumgartner K."/>
        </authorList>
    </citation>
    <scope>NUCLEOTIDE SEQUENCE [LARGE SCALE GENOMIC DNA]</scope>
    <source>
        <strain evidence="3">UCRPC4</strain>
    </source>
</reference>
<dbReference type="AlphaFoldDB" id="A0A0G2EIE9"/>
<evidence type="ECO:0000313" key="4">
    <source>
        <dbReference type="Proteomes" id="UP000053317"/>
    </source>
</evidence>
<keyword evidence="2" id="KW-0812">Transmembrane</keyword>
<gene>
    <name evidence="3" type="ORF">UCRPC4_g03245</name>
</gene>
<evidence type="ECO:0000256" key="2">
    <source>
        <dbReference type="SAM" id="Phobius"/>
    </source>
</evidence>
<feature type="transmembrane region" description="Helical" evidence="2">
    <location>
        <begin position="12"/>
        <end position="29"/>
    </location>
</feature>
<evidence type="ECO:0000256" key="1">
    <source>
        <dbReference type="SAM" id="MobiDB-lite"/>
    </source>
</evidence>
<keyword evidence="2" id="KW-1133">Transmembrane helix</keyword>
<comment type="caution">
    <text evidence="3">The sequence shown here is derived from an EMBL/GenBank/DDBJ whole genome shotgun (WGS) entry which is preliminary data.</text>
</comment>
<dbReference type="EMBL" id="LCWF01000075">
    <property type="protein sequence ID" value="KKY22627.1"/>
    <property type="molecule type" value="Genomic_DNA"/>
</dbReference>
<sequence>MYTITDVSSLAWLLVLMTPIIGLGWWITVHRRQIRGKPLVERPGEVLDVEQGPENIEADSREETLSPSANGDIPLVAIPATCLVRQDRRAIVDPVSSPLGLDRDAQSRSKLQQRIDAEAVKSFQTIPKSKVDRQSSNGYDSRK</sequence>
<feature type="region of interest" description="Disordered" evidence="1">
    <location>
        <begin position="45"/>
        <end position="72"/>
    </location>
</feature>
<dbReference type="Proteomes" id="UP000053317">
    <property type="component" value="Unassembled WGS sequence"/>
</dbReference>
<protein>
    <submittedName>
        <fullName evidence="3">Uncharacterized protein</fullName>
    </submittedName>
</protein>
<keyword evidence="4" id="KW-1185">Reference proteome</keyword>
<organism evidence="3 4">
    <name type="scientific">Phaeomoniella chlamydospora</name>
    <name type="common">Phaeoacremonium chlamydosporum</name>
    <dbReference type="NCBI Taxonomy" id="158046"/>
    <lineage>
        <taxon>Eukaryota</taxon>
        <taxon>Fungi</taxon>
        <taxon>Dikarya</taxon>
        <taxon>Ascomycota</taxon>
        <taxon>Pezizomycotina</taxon>
        <taxon>Eurotiomycetes</taxon>
        <taxon>Chaetothyriomycetidae</taxon>
        <taxon>Phaeomoniellales</taxon>
        <taxon>Phaeomoniellaceae</taxon>
        <taxon>Phaeomoniella</taxon>
    </lineage>
</organism>
<name>A0A0G2EIE9_PHACM</name>
<keyword evidence="2" id="KW-0472">Membrane</keyword>
<reference evidence="3 4" key="2">
    <citation type="submission" date="2015-05" db="EMBL/GenBank/DDBJ databases">
        <authorList>
            <person name="Morales-Cruz A."/>
            <person name="Amrine K.C."/>
            <person name="Cantu D."/>
        </authorList>
    </citation>
    <scope>NUCLEOTIDE SEQUENCE [LARGE SCALE GENOMIC DNA]</scope>
    <source>
        <strain evidence="3">UCRPC4</strain>
    </source>
</reference>
<evidence type="ECO:0000313" key="3">
    <source>
        <dbReference type="EMBL" id="KKY22627.1"/>
    </source>
</evidence>
<proteinExistence type="predicted"/>